<comment type="similarity">
    <text evidence="3 4">In the C-terminal section; belongs to the PPC synthetase family.</text>
</comment>
<dbReference type="EMBL" id="FTOC01000001">
    <property type="protein sequence ID" value="SIS37824.1"/>
    <property type="molecule type" value="Genomic_DNA"/>
</dbReference>
<feature type="domain" description="Flavoprotein" evidence="5">
    <location>
        <begin position="5"/>
        <end position="176"/>
    </location>
</feature>
<dbReference type="Gene3D" id="3.40.50.1950">
    <property type="entry name" value="Flavin prenyltransferase-like"/>
    <property type="match status" value="1"/>
</dbReference>
<evidence type="ECO:0000313" key="8">
    <source>
        <dbReference type="Proteomes" id="UP000187608"/>
    </source>
</evidence>
<dbReference type="HAMAP" id="MF_02225">
    <property type="entry name" value="CoaBC"/>
    <property type="match status" value="1"/>
</dbReference>
<dbReference type="OrthoDB" id="9802554at2"/>
<name>A0A1N7IL74_9BACI</name>
<dbReference type="EC" id="4.1.1.36" evidence="3"/>
<dbReference type="PANTHER" id="PTHR14359:SF6">
    <property type="entry name" value="PHOSPHOPANTOTHENOYLCYSTEINE DECARBOXYLASE"/>
    <property type="match status" value="1"/>
</dbReference>
<comment type="catalytic activity">
    <reaction evidence="3 4">
        <text>(R)-4'-phosphopantothenate + L-cysteine + CTP = N-[(R)-4-phosphopantothenoyl]-L-cysteine + CMP + diphosphate + H(+)</text>
        <dbReference type="Rhea" id="RHEA:19397"/>
        <dbReference type="ChEBI" id="CHEBI:10986"/>
        <dbReference type="ChEBI" id="CHEBI:15378"/>
        <dbReference type="ChEBI" id="CHEBI:33019"/>
        <dbReference type="ChEBI" id="CHEBI:35235"/>
        <dbReference type="ChEBI" id="CHEBI:37563"/>
        <dbReference type="ChEBI" id="CHEBI:59458"/>
        <dbReference type="ChEBI" id="CHEBI:60377"/>
        <dbReference type="EC" id="6.3.2.5"/>
    </reaction>
</comment>
<feature type="domain" description="DNA/pantothenate metabolism flavoprotein C-terminal" evidence="6">
    <location>
        <begin position="185"/>
        <end position="393"/>
    </location>
</feature>
<dbReference type="RefSeq" id="WP_076556720.1">
    <property type="nucleotide sequence ID" value="NZ_FTOC01000001.1"/>
</dbReference>
<dbReference type="PANTHER" id="PTHR14359">
    <property type="entry name" value="HOMO-OLIGOMERIC FLAVIN CONTAINING CYS DECARBOXYLASE FAMILY"/>
    <property type="match status" value="1"/>
</dbReference>
<keyword evidence="3" id="KW-0479">Metal-binding</keyword>
<comment type="cofactor">
    <cofactor evidence="3">
        <name>FMN</name>
        <dbReference type="ChEBI" id="CHEBI:58210"/>
    </cofactor>
    <text evidence="3">Binds 1 FMN per subunit.</text>
</comment>
<feature type="binding site" evidence="3">
    <location>
        <position position="288"/>
    </location>
    <ligand>
        <name>CTP</name>
        <dbReference type="ChEBI" id="CHEBI:37563"/>
    </ligand>
</feature>
<keyword evidence="3 4" id="KW-0288">FMN</keyword>
<dbReference type="SUPFAM" id="SSF102645">
    <property type="entry name" value="CoaB-like"/>
    <property type="match status" value="1"/>
</dbReference>
<feature type="region of interest" description="Phosphopantothenoylcysteine decarboxylase" evidence="3">
    <location>
        <begin position="1"/>
        <end position="189"/>
    </location>
</feature>
<dbReference type="GO" id="GO:0004632">
    <property type="term" value="F:phosphopantothenate--cysteine ligase activity"/>
    <property type="evidence" value="ECO:0007669"/>
    <property type="project" value="UniProtKB-UniRule"/>
</dbReference>
<accession>A0A1N7IL74</accession>
<dbReference type="STRING" id="570947.SAMN05421687_101461"/>
<dbReference type="InterPro" id="IPR005252">
    <property type="entry name" value="CoaBC"/>
</dbReference>
<sequence>MLQGKKIVLGVSGGIAAYKAAALTSKLTQKGAIVKVIMTENSKNFVGASTFQALSRQPVYDDTFDEQDPTGVQHIDLADWADMFMLAPATANLIGKLANGIADDMLTTTLLATEAPVYIAPAMNVHMYQHPSVISNLKKLDSFGFKFIEPGDGYLACGYVGKGRLEEPETIIAVLEDEAKRRKKLQGKKVMITAGPTREQIDPVRYFSNPSTGKMGFALARQAADMGAEVTLIAGPVSLETPPKVDRVDVVSAEDMYESAMKYYKEQDVIIKTAAVADYRPALTYNHKMKKKDEALGVEMERTVDILKELGSHKTGQFLVGFAAETQQIREYGREKMKNKNLDAIVINDVSEEGSGFGTDTNRVIWMSSLEEEVLPLLDKQELSREILHRISKELADV</sequence>
<dbReference type="GO" id="GO:0010181">
    <property type="term" value="F:FMN binding"/>
    <property type="evidence" value="ECO:0007669"/>
    <property type="project" value="UniProtKB-UniRule"/>
</dbReference>
<feature type="binding site" evidence="3">
    <location>
        <position position="336"/>
    </location>
    <ligand>
        <name>CTP</name>
        <dbReference type="ChEBI" id="CHEBI:37563"/>
    </ligand>
</feature>
<proteinExistence type="inferred from homology"/>
<comment type="catalytic activity">
    <reaction evidence="3 4">
        <text>N-[(R)-4-phosphopantothenoyl]-L-cysteine + H(+) = (R)-4'-phosphopantetheine + CO2</text>
        <dbReference type="Rhea" id="RHEA:16793"/>
        <dbReference type="ChEBI" id="CHEBI:15378"/>
        <dbReference type="ChEBI" id="CHEBI:16526"/>
        <dbReference type="ChEBI" id="CHEBI:59458"/>
        <dbReference type="ChEBI" id="CHEBI:61723"/>
        <dbReference type="EC" id="4.1.1.36"/>
    </reaction>
</comment>
<dbReference type="InterPro" id="IPR035929">
    <property type="entry name" value="CoaB-like_sf"/>
</dbReference>
<evidence type="ECO:0000256" key="1">
    <source>
        <dbReference type="ARBA" id="ARBA00022793"/>
    </source>
</evidence>
<comment type="similarity">
    <text evidence="3 4">In the N-terminal section; belongs to the HFCD (homo-oligomeric flavin containing Cys decarboxylase) superfamily.</text>
</comment>
<organism evidence="7 8">
    <name type="scientific">Salimicrobium flavidum</name>
    <dbReference type="NCBI Taxonomy" id="570947"/>
    <lineage>
        <taxon>Bacteria</taxon>
        <taxon>Bacillati</taxon>
        <taxon>Bacillota</taxon>
        <taxon>Bacilli</taxon>
        <taxon>Bacillales</taxon>
        <taxon>Bacillaceae</taxon>
        <taxon>Salimicrobium</taxon>
    </lineage>
</organism>
<evidence type="ECO:0000256" key="3">
    <source>
        <dbReference type="HAMAP-Rule" id="MF_02225"/>
    </source>
</evidence>
<keyword evidence="3" id="KW-0460">Magnesium</keyword>
<dbReference type="UniPathway" id="UPA00241">
    <property type="reaction ID" value="UER00353"/>
</dbReference>
<dbReference type="SUPFAM" id="SSF52507">
    <property type="entry name" value="Homo-oligomeric flavin-containing Cys decarboxylases, HFCD"/>
    <property type="match status" value="1"/>
</dbReference>
<comment type="caution">
    <text evidence="3">Lacks conserved residue(s) required for the propagation of feature annotation.</text>
</comment>
<reference evidence="8" key="1">
    <citation type="submission" date="2017-01" db="EMBL/GenBank/DDBJ databases">
        <authorList>
            <person name="Varghese N."/>
            <person name="Submissions S."/>
        </authorList>
    </citation>
    <scope>NUCLEOTIDE SEQUENCE [LARGE SCALE GENOMIC DNA]</scope>
    <source>
        <strain evidence="8">DSM 23127</strain>
    </source>
</reference>
<feature type="binding site" evidence="3">
    <location>
        <position position="340"/>
    </location>
    <ligand>
        <name>CTP</name>
        <dbReference type="ChEBI" id="CHEBI:37563"/>
    </ligand>
</feature>
<dbReference type="GO" id="GO:0046872">
    <property type="term" value="F:metal ion binding"/>
    <property type="evidence" value="ECO:0007669"/>
    <property type="project" value="UniProtKB-KW"/>
</dbReference>
<keyword evidence="3 4" id="KW-0285">Flavoprotein</keyword>
<comment type="cofactor">
    <cofactor evidence="3">
        <name>Mg(2+)</name>
        <dbReference type="ChEBI" id="CHEBI:18420"/>
    </cofactor>
</comment>
<dbReference type="Pfam" id="PF02441">
    <property type="entry name" value="Flavoprotein"/>
    <property type="match status" value="1"/>
</dbReference>
<dbReference type="Proteomes" id="UP000187608">
    <property type="component" value="Unassembled WGS sequence"/>
</dbReference>
<feature type="binding site" evidence="3">
    <location>
        <position position="278"/>
    </location>
    <ligand>
        <name>CTP</name>
        <dbReference type="ChEBI" id="CHEBI:37563"/>
    </ligand>
</feature>
<protein>
    <recommendedName>
        <fullName evidence="3">Coenzyme A biosynthesis bifunctional protein CoaBC</fullName>
    </recommendedName>
    <alternativeName>
        <fullName evidence="3">DNA/pantothenate metabolism flavoprotein</fullName>
    </alternativeName>
    <alternativeName>
        <fullName evidence="3">Phosphopantothenoylcysteine synthetase/decarboxylase</fullName>
        <shortName evidence="3">PPCS-PPCDC</shortName>
    </alternativeName>
    <domain>
        <recommendedName>
            <fullName evidence="3">Phosphopantothenoylcysteine decarboxylase</fullName>
            <shortName evidence="3">PPC decarboxylase</shortName>
            <shortName evidence="3">PPC-DC</shortName>
            <ecNumber evidence="3">4.1.1.36</ecNumber>
        </recommendedName>
        <alternativeName>
            <fullName evidence="3">CoaC</fullName>
        </alternativeName>
    </domain>
    <domain>
        <recommendedName>
            <fullName evidence="3">Phosphopantothenate--cysteine ligase</fullName>
            <ecNumber evidence="3">6.3.2.5</ecNumber>
        </recommendedName>
        <alternativeName>
            <fullName evidence="3">CoaB</fullName>
        </alternativeName>
        <alternativeName>
            <fullName evidence="3">Phosphopantothenoylcysteine synthetase</fullName>
            <shortName evidence="3">PPC synthetase</shortName>
            <shortName evidence="3">PPC-S</shortName>
        </alternativeName>
    </domain>
</protein>
<keyword evidence="8" id="KW-1185">Reference proteome</keyword>
<comment type="pathway">
    <text evidence="3 4">Cofactor biosynthesis; coenzyme A biosynthesis; CoA from (R)-pantothenate: step 2/5.</text>
</comment>
<dbReference type="NCBIfam" id="TIGR00521">
    <property type="entry name" value="coaBC_dfp"/>
    <property type="match status" value="1"/>
</dbReference>
<comment type="function">
    <text evidence="3">Catalyzes two sequential steps in the biosynthesis of coenzyme A. In the first step cysteine is conjugated to 4'-phosphopantothenate to form 4-phosphopantothenoylcysteine. In the second step the latter compound is decarboxylated to form 4'-phosphopantotheine.</text>
</comment>
<keyword evidence="3 4" id="KW-0436">Ligase</keyword>
<dbReference type="GO" id="GO:0015941">
    <property type="term" value="P:pantothenate catabolic process"/>
    <property type="evidence" value="ECO:0007669"/>
    <property type="project" value="InterPro"/>
</dbReference>
<dbReference type="GO" id="GO:0071513">
    <property type="term" value="C:phosphopantothenoylcysteine decarboxylase complex"/>
    <property type="evidence" value="ECO:0007669"/>
    <property type="project" value="TreeGrafter"/>
</dbReference>
<dbReference type="InterPro" id="IPR007085">
    <property type="entry name" value="DNA/pantothenate-metab_flavo_C"/>
</dbReference>
<feature type="binding site" evidence="3">
    <location>
        <position position="322"/>
    </location>
    <ligand>
        <name>CTP</name>
        <dbReference type="ChEBI" id="CHEBI:37563"/>
    </ligand>
</feature>
<evidence type="ECO:0000259" key="6">
    <source>
        <dbReference type="Pfam" id="PF04127"/>
    </source>
</evidence>
<dbReference type="InterPro" id="IPR003382">
    <property type="entry name" value="Flavoprotein"/>
</dbReference>
<evidence type="ECO:0000313" key="7">
    <source>
        <dbReference type="EMBL" id="SIS37824.1"/>
    </source>
</evidence>
<dbReference type="AlphaFoldDB" id="A0A1N7IL74"/>
<dbReference type="Pfam" id="PF04127">
    <property type="entry name" value="DFP"/>
    <property type="match status" value="1"/>
</dbReference>
<comment type="pathway">
    <text evidence="3 4">Cofactor biosynthesis; coenzyme A biosynthesis; CoA from (R)-pantothenate: step 3/5.</text>
</comment>
<dbReference type="GO" id="GO:0015937">
    <property type="term" value="P:coenzyme A biosynthetic process"/>
    <property type="evidence" value="ECO:0007669"/>
    <property type="project" value="UniProtKB-UniRule"/>
</dbReference>
<comment type="function">
    <text evidence="4">Catalyzes two steps in the biosynthesis of coenzyme A. In the first step cysteine is conjugated to 4'-phosphopantothenate to form 4-phosphopantothenoylcysteine, in the latter compound is decarboxylated to form 4'-phosphopantotheine.</text>
</comment>
<feature type="active site" description="Proton donor" evidence="3">
    <location>
        <position position="157"/>
    </location>
</feature>
<keyword evidence="1 3" id="KW-0210">Decarboxylase</keyword>
<dbReference type="GO" id="GO:0004633">
    <property type="term" value="F:phosphopantothenoylcysteine decarboxylase activity"/>
    <property type="evidence" value="ECO:0007669"/>
    <property type="project" value="UniProtKB-UniRule"/>
</dbReference>
<dbReference type="EC" id="6.3.2.5" evidence="3"/>
<dbReference type="Gene3D" id="3.40.50.10300">
    <property type="entry name" value="CoaB-like"/>
    <property type="match status" value="1"/>
</dbReference>
<evidence type="ECO:0000259" key="5">
    <source>
        <dbReference type="Pfam" id="PF02441"/>
    </source>
</evidence>
<keyword evidence="3" id="KW-0511">Multifunctional enzyme</keyword>
<evidence type="ECO:0000256" key="2">
    <source>
        <dbReference type="ARBA" id="ARBA00023239"/>
    </source>
</evidence>
<dbReference type="InterPro" id="IPR036551">
    <property type="entry name" value="Flavin_trans-like"/>
</dbReference>
<gene>
    <name evidence="3" type="primary">coaBC</name>
    <name evidence="7" type="ORF">SAMN05421687_101461</name>
</gene>
<feature type="region of interest" description="Phosphopantothenate--cysteine ligase" evidence="3">
    <location>
        <begin position="190"/>
        <end position="398"/>
    </location>
</feature>
<keyword evidence="2 3" id="KW-0456">Lyase</keyword>
<evidence type="ECO:0000256" key="4">
    <source>
        <dbReference type="RuleBase" id="RU364078"/>
    </source>
</evidence>